<accession>A0A9D4J1H0</accession>
<proteinExistence type="predicted"/>
<keyword evidence="2" id="KW-1185">Reference proteome</keyword>
<reference evidence="1" key="2">
    <citation type="submission" date="2020-11" db="EMBL/GenBank/DDBJ databases">
        <authorList>
            <person name="McCartney M.A."/>
            <person name="Auch B."/>
            <person name="Kono T."/>
            <person name="Mallez S."/>
            <person name="Becker A."/>
            <person name="Gohl D.M."/>
            <person name="Silverstein K.A.T."/>
            <person name="Koren S."/>
            <person name="Bechman K.B."/>
            <person name="Herman A."/>
            <person name="Abrahante J.E."/>
            <person name="Garbe J."/>
        </authorList>
    </citation>
    <scope>NUCLEOTIDE SEQUENCE</scope>
    <source>
        <strain evidence="1">Duluth1</strain>
        <tissue evidence="1">Whole animal</tissue>
    </source>
</reference>
<dbReference type="Proteomes" id="UP000828390">
    <property type="component" value="Unassembled WGS sequence"/>
</dbReference>
<evidence type="ECO:0000313" key="1">
    <source>
        <dbReference type="EMBL" id="KAH3792379.1"/>
    </source>
</evidence>
<dbReference type="AlphaFoldDB" id="A0A9D4J1H0"/>
<sequence>METPTKDAAELQSSTAIGIVHRIANRKHTKTRPSPKMETVTSKPNCIHCGKNNNVSQKCRLKNAVCHFCKTKEHIQKICFKMKLVNAMNTTDNDNVLIINSVNRRDNKITVSPEINGHIFRMEVDKGS</sequence>
<protein>
    <submittedName>
        <fullName evidence="1">Uncharacterized protein</fullName>
    </submittedName>
</protein>
<evidence type="ECO:0000313" key="2">
    <source>
        <dbReference type="Proteomes" id="UP000828390"/>
    </source>
</evidence>
<gene>
    <name evidence="1" type="ORF">DPMN_145875</name>
</gene>
<name>A0A9D4J1H0_DREPO</name>
<organism evidence="1 2">
    <name type="scientific">Dreissena polymorpha</name>
    <name type="common">Zebra mussel</name>
    <name type="synonym">Mytilus polymorpha</name>
    <dbReference type="NCBI Taxonomy" id="45954"/>
    <lineage>
        <taxon>Eukaryota</taxon>
        <taxon>Metazoa</taxon>
        <taxon>Spiralia</taxon>
        <taxon>Lophotrochozoa</taxon>
        <taxon>Mollusca</taxon>
        <taxon>Bivalvia</taxon>
        <taxon>Autobranchia</taxon>
        <taxon>Heteroconchia</taxon>
        <taxon>Euheterodonta</taxon>
        <taxon>Imparidentia</taxon>
        <taxon>Neoheterodontei</taxon>
        <taxon>Myida</taxon>
        <taxon>Dreissenoidea</taxon>
        <taxon>Dreissenidae</taxon>
        <taxon>Dreissena</taxon>
    </lineage>
</organism>
<reference evidence="1" key="1">
    <citation type="journal article" date="2019" name="bioRxiv">
        <title>The Genome of the Zebra Mussel, Dreissena polymorpha: A Resource for Invasive Species Research.</title>
        <authorList>
            <person name="McCartney M.A."/>
            <person name="Auch B."/>
            <person name="Kono T."/>
            <person name="Mallez S."/>
            <person name="Zhang Y."/>
            <person name="Obille A."/>
            <person name="Becker A."/>
            <person name="Abrahante J.E."/>
            <person name="Garbe J."/>
            <person name="Badalamenti J.P."/>
            <person name="Herman A."/>
            <person name="Mangelson H."/>
            <person name="Liachko I."/>
            <person name="Sullivan S."/>
            <person name="Sone E.D."/>
            <person name="Koren S."/>
            <person name="Silverstein K.A.T."/>
            <person name="Beckman K.B."/>
            <person name="Gohl D.M."/>
        </authorList>
    </citation>
    <scope>NUCLEOTIDE SEQUENCE</scope>
    <source>
        <strain evidence="1">Duluth1</strain>
        <tissue evidence="1">Whole animal</tissue>
    </source>
</reference>
<dbReference type="EMBL" id="JAIWYP010000007">
    <property type="protein sequence ID" value="KAH3792379.1"/>
    <property type="molecule type" value="Genomic_DNA"/>
</dbReference>
<comment type="caution">
    <text evidence="1">The sequence shown here is derived from an EMBL/GenBank/DDBJ whole genome shotgun (WGS) entry which is preliminary data.</text>
</comment>